<feature type="region of interest" description="Disordered" evidence="1">
    <location>
        <begin position="1"/>
        <end position="26"/>
    </location>
</feature>
<dbReference type="InterPro" id="IPR004843">
    <property type="entry name" value="Calcineurin-like_PHP"/>
</dbReference>
<dbReference type="GO" id="GO:0004721">
    <property type="term" value="F:phosphoprotein phosphatase activity"/>
    <property type="evidence" value="ECO:0007669"/>
    <property type="project" value="TreeGrafter"/>
</dbReference>
<dbReference type="Proteomes" id="UP000076449">
    <property type="component" value="Chromosome III"/>
</dbReference>
<evidence type="ECO:0000313" key="3">
    <source>
        <dbReference type="EMBL" id="KZN86035.1"/>
    </source>
</evidence>
<dbReference type="EMBL" id="CM002800">
    <property type="protein sequence ID" value="KZN86035.1"/>
    <property type="molecule type" value="Genomic_DNA"/>
</dbReference>
<dbReference type="GO" id="GO:0005737">
    <property type="term" value="C:cytoplasm"/>
    <property type="evidence" value="ECO:0007669"/>
    <property type="project" value="TreeGrafter"/>
</dbReference>
<name>A0A167RIK6_PENCH</name>
<dbReference type="AlphaFoldDB" id="A0A167RIK6"/>
<dbReference type="FunFam" id="3.60.21.10:FF:000054">
    <property type="entry name" value="DCR2p Phosphoesterase"/>
    <property type="match status" value="1"/>
</dbReference>
<dbReference type="SUPFAM" id="SSF56300">
    <property type="entry name" value="Metallo-dependent phosphatases"/>
    <property type="match status" value="1"/>
</dbReference>
<feature type="domain" description="Calcineurin-like phosphoesterase" evidence="2">
    <location>
        <begin position="2"/>
        <end position="247"/>
    </location>
</feature>
<protein>
    <submittedName>
        <fullName evidence="3">Phosphatase</fullName>
    </submittedName>
</protein>
<dbReference type="InterPro" id="IPR029052">
    <property type="entry name" value="Metallo-depent_PP-like"/>
</dbReference>
<dbReference type="PANTHER" id="PTHR32440:SF0">
    <property type="entry name" value="PHOSPHATASE DCR2-RELATED"/>
    <property type="match status" value="1"/>
</dbReference>
<accession>A0A167RIK6</accession>
<dbReference type="PANTHER" id="PTHR32440">
    <property type="entry name" value="PHOSPHATASE DCR2-RELATED-RELATED"/>
    <property type="match status" value="1"/>
</dbReference>
<sequence>MQLADLHMSTGLGHCRDPVPTEAETGQKCEADPRTLEFVERLLDEEKPDMVVFSGDQVNGETAPDAQSALYKSVKLLVDRKIPYAAIFGNHDDEGDLNREQLMALYEDLPYSLAVAGPEDIDGVGNYVVEVLDWGKSTHSALTLYFLDTHSYSPDERQFRGYDWIKPSQTRWFKNTAQSLRRKHQEYNHIHMNVAFIHIPLPEYRSSGKYFKGSWMEPPTAPGFNSGFKDALEEEGVLFVSCGHDHVNDYCMLEQDDNSKPSLWMCYGGGVGLGGYGGYDDFVRRVRFFDFDRGPGRVSTYKRLEWGQTEAKIDEMMIVDGGTVNSPEEAT</sequence>
<reference evidence="3" key="1">
    <citation type="journal article" date="2014" name="Genome Announc.">
        <title>Complete sequencing and chromosome-scale genome assembly of the industrial progenitor strain P2niaD18 from the penicillin producer Penicillium chrysogenum.</title>
        <authorList>
            <person name="Specht T."/>
            <person name="Dahlmann T.A."/>
            <person name="Zadra I."/>
            <person name="Kurnsteiner H."/>
            <person name="Kuck U."/>
        </authorList>
    </citation>
    <scope>NUCLEOTIDE SEQUENCE [LARGE SCALE GENOMIC DNA]</scope>
    <source>
        <strain evidence="3">P2niaD18</strain>
    </source>
</reference>
<evidence type="ECO:0000259" key="2">
    <source>
        <dbReference type="Pfam" id="PF00149"/>
    </source>
</evidence>
<gene>
    <name evidence="3" type="ORF">EN45_102330</name>
</gene>
<dbReference type="Gene3D" id="3.60.21.10">
    <property type="match status" value="1"/>
</dbReference>
<organism evidence="3">
    <name type="scientific">Penicillium chrysogenum</name>
    <name type="common">Penicillium notatum</name>
    <dbReference type="NCBI Taxonomy" id="5076"/>
    <lineage>
        <taxon>Eukaryota</taxon>
        <taxon>Fungi</taxon>
        <taxon>Dikarya</taxon>
        <taxon>Ascomycota</taxon>
        <taxon>Pezizomycotina</taxon>
        <taxon>Eurotiomycetes</taxon>
        <taxon>Eurotiomycetidae</taxon>
        <taxon>Eurotiales</taxon>
        <taxon>Aspergillaceae</taxon>
        <taxon>Penicillium</taxon>
        <taxon>Penicillium chrysogenum species complex</taxon>
    </lineage>
</organism>
<feature type="compositionally biased region" description="Basic and acidic residues" evidence="1">
    <location>
        <begin position="14"/>
        <end position="26"/>
    </location>
</feature>
<dbReference type="CDD" id="cd07383">
    <property type="entry name" value="MPP_Dcr2"/>
    <property type="match status" value="1"/>
</dbReference>
<proteinExistence type="predicted"/>
<dbReference type="Pfam" id="PF00149">
    <property type="entry name" value="Metallophos"/>
    <property type="match status" value="1"/>
</dbReference>
<evidence type="ECO:0000256" key="1">
    <source>
        <dbReference type="SAM" id="MobiDB-lite"/>
    </source>
</evidence>